<accession>A0A7R9WEP4</accession>
<dbReference type="EMBL" id="HBED01039572">
    <property type="protein sequence ID" value="CAD8321467.1"/>
    <property type="molecule type" value="Transcribed_RNA"/>
</dbReference>
<reference evidence="1" key="1">
    <citation type="submission" date="2021-01" db="EMBL/GenBank/DDBJ databases">
        <authorList>
            <person name="Corre E."/>
            <person name="Pelletier E."/>
            <person name="Niang G."/>
            <person name="Scheremetjew M."/>
            <person name="Finn R."/>
            <person name="Kale V."/>
            <person name="Holt S."/>
            <person name="Cochrane G."/>
            <person name="Meng A."/>
            <person name="Brown T."/>
            <person name="Cohen L."/>
        </authorList>
    </citation>
    <scope>NUCLEOTIDE SEQUENCE</scope>
    <source>
        <strain evidence="1">CCMP147</strain>
    </source>
</reference>
<dbReference type="AlphaFoldDB" id="A0A7R9WEP4"/>
<sequence>MQYIYVGEKAGVEGWGLGPVLYGSVAEWVVQDRKGMRKFSNFERLIEQDPTGTIMQYIYVGDTGELDQEAGETMLREYPEVVKAVFLHVVSDRSNPVVPPPKLINGRPVVFFRTYVGAAARAAQLGLMDDDGMMRVVAAAEEALANVSRSSEKWEDLERDISMAYQTLSAEVA</sequence>
<dbReference type="PANTHER" id="PTHR40861:SF1">
    <property type="entry name" value="PHOSPHATIDATE PHOSPHATASE APP1 CATALYTIC DOMAIN-CONTAINING PROTEIN"/>
    <property type="match status" value="1"/>
</dbReference>
<protein>
    <submittedName>
        <fullName evidence="1">Uncharacterized protein</fullName>
    </submittedName>
</protein>
<gene>
    <name evidence="1" type="ORF">TDUB1175_LOCUS19883</name>
</gene>
<name>A0A7R9WEP4_9STRA</name>
<dbReference type="PANTHER" id="PTHR40861">
    <property type="entry name" value="DUF2183 DOMAIN-CONTAINING PROTEIN"/>
    <property type="match status" value="1"/>
</dbReference>
<organism evidence="1">
    <name type="scientific">Pseudictyota dubia</name>
    <dbReference type="NCBI Taxonomy" id="2749911"/>
    <lineage>
        <taxon>Eukaryota</taxon>
        <taxon>Sar</taxon>
        <taxon>Stramenopiles</taxon>
        <taxon>Ochrophyta</taxon>
        <taxon>Bacillariophyta</taxon>
        <taxon>Mediophyceae</taxon>
        <taxon>Biddulphiophycidae</taxon>
        <taxon>Eupodiscales</taxon>
        <taxon>Odontellaceae</taxon>
        <taxon>Pseudictyota</taxon>
    </lineage>
</organism>
<proteinExistence type="predicted"/>
<evidence type="ECO:0000313" key="1">
    <source>
        <dbReference type="EMBL" id="CAD8321467.1"/>
    </source>
</evidence>